<dbReference type="AlphaFoldDB" id="E1IFW1"/>
<accession>E1IFW1</accession>
<dbReference type="PRINTS" id="PR00080">
    <property type="entry name" value="SDRFAMILY"/>
</dbReference>
<evidence type="ECO:0000256" key="1">
    <source>
        <dbReference type="ARBA" id="ARBA00006484"/>
    </source>
</evidence>
<organism evidence="5 6">
    <name type="scientific">Oscillochloris trichoides DG-6</name>
    <dbReference type="NCBI Taxonomy" id="765420"/>
    <lineage>
        <taxon>Bacteria</taxon>
        <taxon>Bacillati</taxon>
        <taxon>Chloroflexota</taxon>
        <taxon>Chloroflexia</taxon>
        <taxon>Chloroflexales</taxon>
        <taxon>Chloroflexineae</taxon>
        <taxon>Oscillochloridaceae</taxon>
        <taxon>Oscillochloris</taxon>
    </lineage>
</organism>
<evidence type="ECO:0000313" key="5">
    <source>
        <dbReference type="EMBL" id="EFO79919.1"/>
    </source>
</evidence>
<dbReference type="CDD" id="cd05327">
    <property type="entry name" value="retinol-DH_like_SDR_c_like"/>
    <property type="match status" value="1"/>
</dbReference>
<dbReference type="Pfam" id="PF00106">
    <property type="entry name" value="adh_short"/>
    <property type="match status" value="1"/>
</dbReference>
<sequence length="290" mass="31522">MIQSTEPKTILLTGATSGIGREMARSLAQQGANLVLACRNPAKAEALCAELRNTTGNPRISAMILDLACLDAVRRFCAEFRQRHAQLHVLINNAGAFSLQRRETCDGFELTMGTNFFGPFLLTCELAPLLAATPGARIVNVGSAAYRYGKLDLNDLQLTHDYDSFPAYAASKLAVQFWTQELAVRLAPAGVTANVAHPGHVKTAIWDLWPQPTWYQRLFLNLHAILMISAEAGAQTPLYLATSPAVAGVTGGYFAKQQQRPVAKLAHNLVLQRALWALAERLTGARWGGL</sequence>
<dbReference type="EMBL" id="ADVR01000096">
    <property type="protein sequence ID" value="EFO79919.1"/>
    <property type="molecule type" value="Genomic_DNA"/>
</dbReference>
<dbReference type="InterPro" id="IPR057326">
    <property type="entry name" value="KR_dom"/>
</dbReference>
<evidence type="ECO:0000313" key="6">
    <source>
        <dbReference type="Proteomes" id="UP000054010"/>
    </source>
</evidence>
<dbReference type="PANTHER" id="PTHR43157">
    <property type="entry name" value="PHOSPHATIDYLINOSITOL-GLYCAN BIOSYNTHESIS CLASS F PROTEIN-RELATED"/>
    <property type="match status" value="1"/>
</dbReference>
<gene>
    <name evidence="5" type="ORF">OSCT_2212</name>
</gene>
<keyword evidence="2" id="KW-0560">Oxidoreductase</keyword>
<dbReference type="eggNOG" id="COG1028">
    <property type="taxonomic scope" value="Bacteria"/>
</dbReference>
<dbReference type="OrthoDB" id="9809821at2"/>
<dbReference type="SUPFAM" id="SSF51735">
    <property type="entry name" value="NAD(P)-binding Rossmann-fold domains"/>
    <property type="match status" value="1"/>
</dbReference>
<comment type="similarity">
    <text evidence="1 3">Belongs to the short-chain dehydrogenases/reductases (SDR) family.</text>
</comment>
<dbReference type="InterPro" id="IPR036291">
    <property type="entry name" value="NAD(P)-bd_dom_sf"/>
</dbReference>
<dbReference type="PANTHER" id="PTHR43157:SF31">
    <property type="entry name" value="PHOSPHATIDYLINOSITOL-GLYCAN BIOSYNTHESIS CLASS F PROTEIN"/>
    <property type="match status" value="1"/>
</dbReference>
<keyword evidence="6" id="KW-1185">Reference proteome</keyword>
<dbReference type="STRING" id="765420.OSCT_2212"/>
<feature type="domain" description="Ketoreductase" evidence="4">
    <location>
        <begin position="8"/>
        <end position="201"/>
    </location>
</feature>
<proteinExistence type="inferred from homology"/>
<evidence type="ECO:0000256" key="2">
    <source>
        <dbReference type="ARBA" id="ARBA00023002"/>
    </source>
</evidence>
<dbReference type="InterPro" id="IPR020904">
    <property type="entry name" value="Sc_DH/Rdtase_CS"/>
</dbReference>
<name>E1IFW1_9CHLR</name>
<dbReference type="PROSITE" id="PS00061">
    <property type="entry name" value="ADH_SHORT"/>
    <property type="match status" value="1"/>
</dbReference>
<dbReference type="PRINTS" id="PR00081">
    <property type="entry name" value="GDHRDH"/>
</dbReference>
<dbReference type="GO" id="GO:0016491">
    <property type="term" value="F:oxidoreductase activity"/>
    <property type="evidence" value="ECO:0007669"/>
    <property type="project" value="UniProtKB-KW"/>
</dbReference>
<dbReference type="Gene3D" id="3.40.50.720">
    <property type="entry name" value="NAD(P)-binding Rossmann-like Domain"/>
    <property type="match status" value="1"/>
</dbReference>
<reference evidence="5 6" key="1">
    <citation type="journal article" date="2011" name="J. Bacteriol.">
        <title>Draft genome sequence of the anoxygenic filamentous phototrophic bacterium Oscillochloris trichoides subsp. DG-6.</title>
        <authorList>
            <person name="Kuznetsov B.B."/>
            <person name="Ivanovsky R.N."/>
            <person name="Keppen O.I."/>
            <person name="Sukhacheva M.V."/>
            <person name="Bumazhkin B.K."/>
            <person name="Patutina E.O."/>
            <person name="Beletsky A.V."/>
            <person name="Mardanov A.V."/>
            <person name="Baslerov R.V."/>
            <person name="Panteleeva A.N."/>
            <person name="Kolganova T.V."/>
            <person name="Ravin N.V."/>
            <person name="Skryabin K.G."/>
        </authorList>
    </citation>
    <scope>NUCLEOTIDE SEQUENCE [LARGE SCALE GENOMIC DNA]</scope>
    <source>
        <strain evidence="5 6">DG-6</strain>
    </source>
</reference>
<dbReference type="Proteomes" id="UP000054010">
    <property type="component" value="Unassembled WGS sequence"/>
</dbReference>
<dbReference type="HOGENOM" id="CLU_010194_44_5_0"/>
<protein>
    <recommendedName>
        <fullName evidence="4">Ketoreductase domain-containing protein</fullName>
    </recommendedName>
</protein>
<evidence type="ECO:0000259" key="4">
    <source>
        <dbReference type="SMART" id="SM00822"/>
    </source>
</evidence>
<dbReference type="InterPro" id="IPR002347">
    <property type="entry name" value="SDR_fam"/>
</dbReference>
<dbReference type="SMART" id="SM00822">
    <property type="entry name" value="PKS_KR"/>
    <property type="match status" value="1"/>
</dbReference>
<evidence type="ECO:0000256" key="3">
    <source>
        <dbReference type="RuleBase" id="RU000363"/>
    </source>
</evidence>
<comment type="caution">
    <text evidence="5">The sequence shown here is derived from an EMBL/GenBank/DDBJ whole genome shotgun (WGS) entry which is preliminary data.</text>
</comment>